<evidence type="ECO:0008006" key="4">
    <source>
        <dbReference type="Google" id="ProtNLM"/>
    </source>
</evidence>
<dbReference type="SUPFAM" id="SSF52540">
    <property type="entry name" value="P-loop containing nucleoside triphosphate hydrolases"/>
    <property type="match status" value="1"/>
</dbReference>
<evidence type="ECO:0000313" key="2">
    <source>
        <dbReference type="EMBL" id="QXJ25821.1"/>
    </source>
</evidence>
<feature type="transmembrane region" description="Helical" evidence="1">
    <location>
        <begin position="37"/>
        <end position="58"/>
    </location>
</feature>
<sequence length="332" mass="35579">MSTGFSRSGLRRTYVVILVAAAVLALVAVVVANSVAVAAVVATFGLLADLALALVAFVSERGEPERDPEALADSLAGELQGQLREEAQNRGLLDQRVLPLTWSPDDPEAAEADGWSGSTRLGERFGEACRDLAEVYGPVTGGQRLVVLGSPGSGKSVVALLLALGLLEDRPPGGRVPVRLPAALWEPAREPVKPLDTWIIKYMAATFFFGNEHTPRQLMNHGLILPILDGLDEIPETSRRHAVDCINDAIGTDRPVAVTCRAVEYAEVIRNGADHLQEARRVKIDPLAAEETIAFLAQAAWPDQMDWERSTSICAPSGTGVLRPVNGHLFGF</sequence>
<accession>A0ABX8R427</accession>
<protein>
    <recommendedName>
        <fullName evidence="4">NACHT domain-containing protein</fullName>
    </recommendedName>
</protein>
<keyword evidence="3" id="KW-1185">Reference proteome</keyword>
<evidence type="ECO:0000313" key="3">
    <source>
        <dbReference type="Proteomes" id="UP001049518"/>
    </source>
</evidence>
<dbReference type="RefSeq" id="WP_231332020.1">
    <property type="nucleotide sequence ID" value="NZ_CP059572.1"/>
</dbReference>
<dbReference type="Gene3D" id="3.40.50.300">
    <property type="entry name" value="P-loop containing nucleotide triphosphate hydrolases"/>
    <property type="match status" value="1"/>
</dbReference>
<evidence type="ECO:0000256" key="1">
    <source>
        <dbReference type="SAM" id="Phobius"/>
    </source>
</evidence>
<name>A0ABX8R427_9ACTN</name>
<gene>
    <name evidence="2" type="ORF">AGRA3207_007378</name>
</gene>
<organism evidence="2 3">
    <name type="scientific">Actinomadura graeca</name>
    <dbReference type="NCBI Taxonomy" id="2750812"/>
    <lineage>
        <taxon>Bacteria</taxon>
        <taxon>Bacillati</taxon>
        <taxon>Actinomycetota</taxon>
        <taxon>Actinomycetes</taxon>
        <taxon>Streptosporangiales</taxon>
        <taxon>Thermomonosporaceae</taxon>
        <taxon>Actinomadura</taxon>
    </lineage>
</organism>
<proteinExistence type="predicted"/>
<dbReference type="Proteomes" id="UP001049518">
    <property type="component" value="Chromosome"/>
</dbReference>
<keyword evidence="1" id="KW-0812">Transmembrane</keyword>
<dbReference type="InterPro" id="IPR027417">
    <property type="entry name" value="P-loop_NTPase"/>
</dbReference>
<feature type="transmembrane region" description="Helical" evidence="1">
    <location>
        <begin position="12"/>
        <end position="31"/>
    </location>
</feature>
<keyword evidence="1" id="KW-0472">Membrane</keyword>
<dbReference type="EMBL" id="CP059572">
    <property type="protein sequence ID" value="QXJ25821.1"/>
    <property type="molecule type" value="Genomic_DNA"/>
</dbReference>
<keyword evidence="1" id="KW-1133">Transmembrane helix</keyword>
<reference evidence="2" key="1">
    <citation type="submission" date="2020-07" db="EMBL/GenBank/DDBJ databases">
        <authorList>
            <person name="Tarantini F.S."/>
            <person name="Hong K.W."/>
            <person name="Chan K.G."/>
        </authorList>
    </citation>
    <scope>NUCLEOTIDE SEQUENCE</scope>
    <source>
        <strain evidence="2">32-07</strain>
    </source>
</reference>